<dbReference type="Proteomes" id="UP001606303">
    <property type="component" value="Unassembled WGS sequence"/>
</dbReference>
<organism evidence="2 3">
    <name type="scientific">Pelomonas baiyunensis</name>
    <dbReference type="NCBI Taxonomy" id="3299026"/>
    <lineage>
        <taxon>Bacteria</taxon>
        <taxon>Pseudomonadati</taxon>
        <taxon>Pseudomonadota</taxon>
        <taxon>Betaproteobacteria</taxon>
        <taxon>Burkholderiales</taxon>
        <taxon>Sphaerotilaceae</taxon>
        <taxon>Roseateles</taxon>
    </lineage>
</organism>
<dbReference type="PANTHER" id="PTHR43737">
    <property type="entry name" value="BLL7424 PROTEIN"/>
    <property type="match status" value="1"/>
</dbReference>
<dbReference type="PANTHER" id="PTHR43737:SF1">
    <property type="entry name" value="DUF1501 DOMAIN-CONTAINING PROTEIN"/>
    <property type="match status" value="1"/>
</dbReference>
<feature type="region of interest" description="Disordered" evidence="1">
    <location>
        <begin position="104"/>
        <end position="127"/>
    </location>
</feature>
<dbReference type="Pfam" id="PF07394">
    <property type="entry name" value="DUF1501"/>
    <property type="match status" value="1"/>
</dbReference>
<evidence type="ECO:0000313" key="2">
    <source>
        <dbReference type="EMBL" id="MFG6467628.1"/>
    </source>
</evidence>
<evidence type="ECO:0000256" key="1">
    <source>
        <dbReference type="SAM" id="MobiDB-lite"/>
    </source>
</evidence>
<proteinExistence type="predicted"/>
<dbReference type="InterPro" id="IPR010869">
    <property type="entry name" value="DUF1501"/>
</dbReference>
<dbReference type="EMBL" id="JBIGIB010000003">
    <property type="protein sequence ID" value="MFG6467628.1"/>
    <property type="molecule type" value="Genomic_DNA"/>
</dbReference>
<evidence type="ECO:0000313" key="3">
    <source>
        <dbReference type="Proteomes" id="UP001606303"/>
    </source>
</evidence>
<feature type="region of interest" description="Disordered" evidence="1">
    <location>
        <begin position="209"/>
        <end position="239"/>
    </location>
</feature>
<comment type="caution">
    <text evidence="2">The sequence shown here is derived from an EMBL/GenBank/DDBJ whole genome shotgun (WGS) entry which is preliminary data.</text>
</comment>
<accession>A0ABW7H0B7</accession>
<dbReference type="RefSeq" id="WP_394385384.1">
    <property type="nucleotide sequence ID" value="NZ_JBIGIB010000003.1"/>
</dbReference>
<name>A0ABW7H0B7_9BURK</name>
<keyword evidence="3" id="KW-1185">Reference proteome</keyword>
<protein>
    <submittedName>
        <fullName evidence="2">DUF1501 domain-containing protein</fullName>
    </submittedName>
</protein>
<sequence>MHRRQFLNFSALTLGGLPLARARADSATGKKLVVVMLRGAVDGLSVVAPYGEREYAASRPQIALPAPGAEDGLFRLNALFGLHPALAPLQRHWSGGQLAFVHASGSPDPTRSHFDAQDYFESGTPGRKATADGWMNRLLAGLPGEPSPTRAVAQGSTPPRILAGSASVASLGLGPGALQRRAIDNPQLQAGLARLYAQDPALSHTLQDTTEGRSEMARSMAAPEPHGMDPTADAGAPSARSFAADARRLGQLIRKDAHTQLAFTAVGGWDTHVNQGAARGQLANKLASLGEGLDALATGLGDALKDTVIVVASEFGRTLRQNGNGGTDHGRGNVMWLLGGPVAGGQVLGDWPGLDRSALADGRDLAVQTDFRQVLMPLLQRHLGLSDEGLARVFPNAPARWRDADRLLRA</sequence>
<feature type="region of interest" description="Disordered" evidence="1">
    <location>
        <begin position="139"/>
        <end position="158"/>
    </location>
</feature>
<reference evidence="2 3" key="1">
    <citation type="submission" date="2024-08" db="EMBL/GenBank/DDBJ databases">
        <authorList>
            <person name="Lu H."/>
        </authorList>
    </citation>
    <scope>NUCLEOTIDE SEQUENCE [LARGE SCALE GENOMIC DNA]</scope>
    <source>
        <strain evidence="2 3">BYS87W</strain>
    </source>
</reference>
<gene>
    <name evidence="2" type="ORF">ACG01O_13470</name>
</gene>